<sequence length="387" mass="43096">MASERTDFDFTTVTTRRHMGSTKWSRFDEDVLPLWVADMDFRSPEPVIEALEARVKHGVFGYTFASDALKRTLCDWSARHYGLTLEPAWQHWLPGVVPALHIAAQALTELGDDILTLTPIYPPFLHIAENVGRHTQTAALRAPTAEDPQWRLDITALERAITPRTRMLLLCHPHNPTGHVFDSQELAELAALVERYDLWVCSDELHCDLIHDTGRAHVPLIKAEPRLAERTITLWAPSKTFNVAGLTSACAVIADDGLRKRFKRACLGLMPSDNVMGLVAAQAAFEHGEPWRQALLDVLAGNAELIDRYVAAWPGVSWAKPESTYLGWLDLREAGLGDVPQKALLDKARVGLSDGADFGWPGFVRINFGTSLETLQAALERMDTVLR</sequence>
<dbReference type="InterPro" id="IPR051798">
    <property type="entry name" value="Class-II_PLP-Dep_Aminotrans"/>
</dbReference>
<evidence type="ECO:0000256" key="2">
    <source>
        <dbReference type="ARBA" id="ARBA00012224"/>
    </source>
</evidence>
<feature type="domain" description="Aminotransferase class I/classII large" evidence="6">
    <location>
        <begin position="31"/>
        <end position="381"/>
    </location>
</feature>
<dbReference type="InterPro" id="IPR015421">
    <property type="entry name" value="PyrdxlP-dep_Trfase_major"/>
</dbReference>
<dbReference type="CDD" id="cd00609">
    <property type="entry name" value="AAT_like"/>
    <property type="match status" value="1"/>
</dbReference>
<dbReference type="SUPFAM" id="SSF53383">
    <property type="entry name" value="PLP-dependent transferases"/>
    <property type="match status" value="1"/>
</dbReference>
<proteinExistence type="inferred from homology"/>
<comment type="caution">
    <text evidence="7">The sequence shown here is derived from an EMBL/GenBank/DDBJ whole genome shotgun (WGS) entry which is preliminary data.</text>
</comment>
<protein>
    <recommendedName>
        <fullName evidence="2">cysteine-S-conjugate beta-lyase</fullName>
        <ecNumber evidence="2">4.4.1.13</ecNumber>
    </recommendedName>
</protein>
<evidence type="ECO:0000256" key="1">
    <source>
        <dbReference type="ARBA" id="ARBA00001933"/>
    </source>
</evidence>
<evidence type="ECO:0000256" key="3">
    <source>
        <dbReference type="ARBA" id="ARBA00022898"/>
    </source>
</evidence>
<reference evidence="7 8" key="1">
    <citation type="submission" date="2023-04" db="EMBL/GenBank/DDBJ databases">
        <title>A long-awaited taxogenomic arrangement of the family Halomonadaceae.</title>
        <authorList>
            <person name="De La Haba R."/>
            <person name="Chuvochina M."/>
            <person name="Wittouck S."/>
            <person name="Arahal D.R."/>
            <person name="Sanchez-Porro C."/>
            <person name="Hugenholtz P."/>
            <person name="Ventosa A."/>
        </authorList>
    </citation>
    <scope>NUCLEOTIDE SEQUENCE [LARGE SCALE GENOMIC DNA]</scope>
    <source>
        <strain evidence="7 8">DSM 22428</strain>
    </source>
</reference>
<evidence type="ECO:0000256" key="4">
    <source>
        <dbReference type="ARBA" id="ARBA00023239"/>
    </source>
</evidence>
<evidence type="ECO:0000259" key="6">
    <source>
        <dbReference type="Pfam" id="PF00155"/>
    </source>
</evidence>
<evidence type="ECO:0000313" key="7">
    <source>
        <dbReference type="EMBL" id="MDR5896605.1"/>
    </source>
</evidence>
<keyword evidence="8" id="KW-1185">Reference proteome</keyword>
<dbReference type="EMBL" id="JARWAO010000005">
    <property type="protein sequence ID" value="MDR5896605.1"/>
    <property type="molecule type" value="Genomic_DNA"/>
</dbReference>
<keyword evidence="3" id="KW-0663">Pyridoxal phosphate</keyword>
<dbReference type="Gene3D" id="3.40.640.10">
    <property type="entry name" value="Type I PLP-dependent aspartate aminotransferase-like (Major domain)"/>
    <property type="match status" value="1"/>
</dbReference>
<evidence type="ECO:0000256" key="5">
    <source>
        <dbReference type="ARBA" id="ARBA00037974"/>
    </source>
</evidence>
<comment type="similarity">
    <text evidence="5">Belongs to the class-II pyridoxal-phosphate-dependent aminotransferase family. MalY/PatB cystathionine beta-lyase subfamily.</text>
</comment>
<organism evidence="7 8">
    <name type="scientific">Larsenimonas suaedae</name>
    <dbReference type="NCBI Taxonomy" id="1851019"/>
    <lineage>
        <taxon>Bacteria</taxon>
        <taxon>Pseudomonadati</taxon>
        <taxon>Pseudomonadota</taxon>
        <taxon>Gammaproteobacteria</taxon>
        <taxon>Oceanospirillales</taxon>
        <taxon>Halomonadaceae</taxon>
        <taxon>Larsenimonas</taxon>
    </lineage>
</organism>
<dbReference type="InterPro" id="IPR027619">
    <property type="entry name" value="C-S_lyase_PatB-like"/>
</dbReference>
<dbReference type="Pfam" id="PF00155">
    <property type="entry name" value="Aminotran_1_2"/>
    <property type="match status" value="1"/>
</dbReference>
<dbReference type="NCBIfam" id="TIGR04350">
    <property type="entry name" value="C_S_lyase_PatB"/>
    <property type="match status" value="1"/>
</dbReference>
<evidence type="ECO:0000313" key="8">
    <source>
        <dbReference type="Proteomes" id="UP001269375"/>
    </source>
</evidence>
<dbReference type="RefSeq" id="WP_251594356.1">
    <property type="nucleotide sequence ID" value="NZ_JAMLJI010000003.1"/>
</dbReference>
<dbReference type="Proteomes" id="UP001269375">
    <property type="component" value="Unassembled WGS sequence"/>
</dbReference>
<comment type="cofactor">
    <cofactor evidence="1">
        <name>pyridoxal 5'-phosphate</name>
        <dbReference type="ChEBI" id="CHEBI:597326"/>
    </cofactor>
</comment>
<dbReference type="InterPro" id="IPR015424">
    <property type="entry name" value="PyrdxlP-dep_Trfase"/>
</dbReference>
<dbReference type="EC" id="4.4.1.13" evidence="2"/>
<keyword evidence="4 7" id="KW-0456">Lyase</keyword>
<dbReference type="Gene3D" id="3.90.1150.10">
    <property type="entry name" value="Aspartate Aminotransferase, domain 1"/>
    <property type="match status" value="1"/>
</dbReference>
<accession>A0ABU1GXN8</accession>
<dbReference type="GO" id="GO:0016829">
    <property type="term" value="F:lyase activity"/>
    <property type="evidence" value="ECO:0007669"/>
    <property type="project" value="UniProtKB-KW"/>
</dbReference>
<gene>
    <name evidence="7" type="ORF">QC825_11015</name>
</gene>
<dbReference type="InterPro" id="IPR015422">
    <property type="entry name" value="PyrdxlP-dep_Trfase_small"/>
</dbReference>
<dbReference type="PANTHER" id="PTHR43525">
    <property type="entry name" value="PROTEIN MALY"/>
    <property type="match status" value="1"/>
</dbReference>
<dbReference type="PANTHER" id="PTHR43525:SF1">
    <property type="entry name" value="PROTEIN MALY"/>
    <property type="match status" value="1"/>
</dbReference>
<name>A0ABU1GXN8_9GAMM</name>
<dbReference type="InterPro" id="IPR004839">
    <property type="entry name" value="Aminotransferase_I/II_large"/>
</dbReference>